<feature type="domain" description="N-end rule aminoacyl transferase C-terminal" evidence="1">
    <location>
        <begin position="132"/>
        <end position="208"/>
    </location>
</feature>
<evidence type="ECO:0000259" key="1">
    <source>
        <dbReference type="Pfam" id="PF04377"/>
    </source>
</evidence>
<name>A0A2H0KFZ3_9BACT</name>
<gene>
    <name evidence="2" type="ORF">COV89_01850</name>
</gene>
<organism evidence="2 3">
    <name type="scientific">Candidatus Shapirobacteria bacterium CG11_big_fil_rev_8_21_14_0_20_40_12</name>
    <dbReference type="NCBI Taxonomy" id="1974889"/>
    <lineage>
        <taxon>Bacteria</taxon>
        <taxon>Candidatus Shapironibacteriota</taxon>
    </lineage>
</organism>
<dbReference type="InterPro" id="IPR016181">
    <property type="entry name" value="Acyl_CoA_acyltransferase"/>
</dbReference>
<proteinExistence type="predicted"/>
<comment type="caution">
    <text evidence="2">The sequence shown here is derived from an EMBL/GenBank/DDBJ whole genome shotgun (WGS) entry which is preliminary data.</text>
</comment>
<dbReference type="EMBL" id="PCVI01000028">
    <property type="protein sequence ID" value="PIQ70188.1"/>
    <property type="molecule type" value="Genomic_DNA"/>
</dbReference>
<reference evidence="2 3" key="1">
    <citation type="submission" date="2017-09" db="EMBL/GenBank/DDBJ databases">
        <title>Depth-based differentiation of microbial function through sediment-hosted aquifers and enrichment of novel symbionts in the deep terrestrial subsurface.</title>
        <authorList>
            <person name="Probst A.J."/>
            <person name="Ladd B."/>
            <person name="Jarett J.K."/>
            <person name="Geller-Mcgrath D.E."/>
            <person name="Sieber C.M."/>
            <person name="Emerson J.B."/>
            <person name="Anantharaman K."/>
            <person name="Thomas B.C."/>
            <person name="Malmstrom R."/>
            <person name="Stieglmeier M."/>
            <person name="Klingl A."/>
            <person name="Woyke T."/>
            <person name="Ryan C.M."/>
            <person name="Banfield J.F."/>
        </authorList>
    </citation>
    <scope>NUCLEOTIDE SEQUENCE [LARGE SCALE GENOMIC DNA]</scope>
    <source>
        <strain evidence="2">CG11_big_fil_rev_8_21_14_0_20_40_12</strain>
    </source>
</reference>
<dbReference type="Proteomes" id="UP000231371">
    <property type="component" value="Unassembled WGS sequence"/>
</dbReference>
<dbReference type="SUPFAM" id="SSF55729">
    <property type="entry name" value="Acyl-CoA N-acyltransferases (Nat)"/>
    <property type="match status" value="1"/>
</dbReference>
<protein>
    <recommendedName>
        <fullName evidence="1">N-end rule aminoacyl transferase C-terminal domain-containing protein</fullName>
    </recommendedName>
</protein>
<accession>A0A2H0KFZ3</accession>
<dbReference type="Pfam" id="PF04377">
    <property type="entry name" value="ATE_C"/>
    <property type="match status" value="1"/>
</dbReference>
<dbReference type="AlphaFoldDB" id="A0A2H0KFZ3"/>
<evidence type="ECO:0000313" key="2">
    <source>
        <dbReference type="EMBL" id="PIQ70188.1"/>
    </source>
</evidence>
<evidence type="ECO:0000313" key="3">
    <source>
        <dbReference type="Proteomes" id="UP000231371"/>
    </source>
</evidence>
<dbReference type="GO" id="GO:0004057">
    <property type="term" value="F:arginyl-tRNA--protein transferase activity"/>
    <property type="evidence" value="ECO:0007669"/>
    <property type="project" value="InterPro"/>
</dbReference>
<sequence>MKLFFSEFKDDYDKYHFPYQVWLLKEVEDLEETIYQSGFLPMRHLPHVYYLSRSLRVNLERFDLTSENRRILNKTVDFEADLIPLSDFDYTPAVQKMCKDYAGKKIGRGVFSSQSIKNIFKNGVFNYVFVFKKTVDQSEVGYAVCFIGGNLIQYAHSFYKSDYISQNLGARMMLQAVIWAKQNQKKYAYLGTCYQKESLYKTEFKGVEFFNGFRWNDNLPELKKLILGLDEEEYLLKNQKFITEFYPDGLENLLSKYGVRVNFYI</sequence>
<dbReference type="InterPro" id="IPR007472">
    <property type="entry name" value="N-end_Aminoacyl_Trfase_C"/>
</dbReference>